<dbReference type="Gene3D" id="2.160.10.10">
    <property type="entry name" value="Hexapeptide repeat proteins"/>
    <property type="match status" value="1"/>
</dbReference>
<evidence type="ECO:0008006" key="3">
    <source>
        <dbReference type="Google" id="ProtNLM"/>
    </source>
</evidence>
<dbReference type="RefSeq" id="WP_052844584.1">
    <property type="nucleotide sequence ID" value="NZ_CP011542.1"/>
</dbReference>
<dbReference type="Proteomes" id="UP000035199">
    <property type="component" value="Chromosome"/>
</dbReference>
<accession>A0A0G3GX76</accession>
<dbReference type="EMBL" id="CP011542">
    <property type="protein sequence ID" value="AKK05776.1"/>
    <property type="molecule type" value="Genomic_DNA"/>
</dbReference>
<dbReference type="PATRIC" id="fig|571915.4.peg.1541"/>
<evidence type="ECO:0000313" key="2">
    <source>
        <dbReference type="Proteomes" id="UP000035199"/>
    </source>
</evidence>
<keyword evidence="2" id="KW-1185">Reference proteome</keyword>
<proteinExistence type="predicted"/>
<reference evidence="2" key="2">
    <citation type="submission" date="2015-05" db="EMBL/GenBank/DDBJ databases">
        <title>Complete genome sequence of Corynebacterium mustelae DSM 45274, isolated from various tissues of a male ferret with lethal sepsis.</title>
        <authorList>
            <person name="Ruckert C."/>
            <person name="Albersmeier A."/>
            <person name="Winkler A."/>
            <person name="Tauch A."/>
        </authorList>
    </citation>
    <scope>NUCLEOTIDE SEQUENCE [LARGE SCALE GENOMIC DNA]</scope>
    <source>
        <strain evidence="2">DSM 45274</strain>
    </source>
</reference>
<name>A0A0G3GX76_9CORY</name>
<dbReference type="SUPFAM" id="SSF51161">
    <property type="entry name" value="Trimeric LpxA-like enzymes"/>
    <property type="match status" value="1"/>
</dbReference>
<protein>
    <recommendedName>
        <fullName evidence="3">Polymer-forming cytoskeletal protein</fullName>
    </recommendedName>
</protein>
<dbReference type="STRING" id="571915.CMUST_07230"/>
<reference evidence="1 2" key="1">
    <citation type="journal article" date="2015" name="Genome Announc.">
        <title>Complete Genome Sequence of the Type Strain Corynebacterium mustelae DSM 45274, Isolated from Various Tissues of a Male Ferret with Lethal Sepsis.</title>
        <authorList>
            <person name="Ruckert C."/>
            <person name="Eimer J."/>
            <person name="Winkler A."/>
            <person name="Tauch A."/>
        </authorList>
    </citation>
    <scope>NUCLEOTIDE SEQUENCE [LARGE SCALE GENOMIC DNA]</scope>
    <source>
        <strain evidence="1 2">DSM 45274</strain>
    </source>
</reference>
<sequence>MEAAHFELTEESQRACTGEKVFRIRAIRDIPERFVKAGDLGGWVSSVYTSTSELRIGPRAWVADDAVVAGDARVCDDALVYGAAQISGCALIAGHARVYGWAEVDADARVKEYARVFGFANVTDNATITGCARVYGDTMVSGHATVSGFADMSGTSQVGKHAKVSGWAQLRDETTVTDHATVTGRAEISGDSWLCDTATITGRAKVRDSWVQDSSQIHNAEVRGATLEGESIVRANLPYGVVVIDAQILTPHHCEVFCSTYFVTMFRTAENQIELAILDPDRSYLGADETTLLAHMPDMETAEEMRQLVAGSRRRILGEHTPAELTPDTSMRHEPFITALATINGEIAVAEESTIARATLSGTGRISGVIKAHISLEVSGEMTELFVLEKEDYRELFSERGTIRMIRRRCGYYLQRKENGWEQINADELGESAAQWVHEIAASWDR</sequence>
<gene>
    <name evidence="1" type="ORF">CMUST_07230</name>
</gene>
<dbReference type="OrthoDB" id="4410557at2"/>
<dbReference type="InterPro" id="IPR011004">
    <property type="entry name" value="Trimer_LpxA-like_sf"/>
</dbReference>
<dbReference type="KEGG" id="cmv:CMUST_07230"/>
<organism evidence="1 2">
    <name type="scientific">Corynebacterium mustelae</name>
    <dbReference type="NCBI Taxonomy" id="571915"/>
    <lineage>
        <taxon>Bacteria</taxon>
        <taxon>Bacillati</taxon>
        <taxon>Actinomycetota</taxon>
        <taxon>Actinomycetes</taxon>
        <taxon>Mycobacteriales</taxon>
        <taxon>Corynebacteriaceae</taxon>
        <taxon>Corynebacterium</taxon>
    </lineage>
</organism>
<evidence type="ECO:0000313" key="1">
    <source>
        <dbReference type="EMBL" id="AKK05776.1"/>
    </source>
</evidence>
<dbReference type="AlphaFoldDB" id="A0A0G3GX76"/>